<gene>
    <name evidence="2" type="ORF">LTR84_011829</name>
</gene>
<sequence length="706" mass="76621">MGVLEVETEIPFPPRRSRRTSRRISNFAFHNPSKHGRAGTLKFDELDINKALPVPEKAIYLSRRSSFNSLIQTKQEPKFSNLALCWTTFIVTVPILGFTVAVLGFVLKYRLPKTPPHPFLVESDGRKDGLIILIDFSATRLAFIASWSSTLAPMLLGSLMALWHIPTACNLAFLTRVGDVQQLPTPHQLSMLVGLSAGSLDELRKYFLYRINKVKAEQPVLLSRSACVLSMSAVLAALIFCADTAIHTFTSTVSYNRNTIREEPLLSFGRGISPECIDFDRSLNQGLPCTVVADATVGANFIARDSGEIISLGRNVSISNTIWKVTADDLQQGDLMVLMPQATNASVGVEYSASTVGVSTQCIPSTKQCQVRMSEDTSPEDSYVVFNCTENFRGVLGASPDVAKDSVVWTQTDSTTPDFNVKLDRNFQYAYFSDSEMAQIYNSIGGSPTNSGSSGDLALPDSKLINPIHLATAGLIPVQNGAAGESLSADADVFSLGGSLIAYSLNCTVTSYDVIYTWVNGSINSFTYTPTSNGSMIELAHGMQAEGMPSLSQSQSLASLSDSANGMARSFSNSHSVDALTLIASVMSPRKNTVEATTESLLVTEMSALAFSFLIVSNLLYIIFGVVLAIRAWMANSRDSRDMVARLSVEGLSAMALEDTIEKRVRRVDDTKDMFEESRIGVASRKVGLKAYPGGGHVMTVEQPRL</sequence>
<feature type="transmembrane region" description="Helical" evidence="1">
    <location>
        <begin position="220"/>
        <end position="240"/>
    </location>
</feature>
<comment type="caution">
    <text evidence="2">The sequence shown here is derived from an EMBL/GenBank/DDBJ whole genome shotgun (WGS) entry which is preliminary data.</text>
</comment>
<dbReference type="Proteomes" id="UP001358417">
    <property type="component" value="Unassembled WGS sequence"/>
</dbReference>
<accession>A0AAV9NJL0</accession>
<keyword evidence="1" id="KW-1133">Transmembrane helix</keyword>
<feature type="transmembrane region" description="Helical" evidence="1">
    <location>
        <begin position="608"/>
        <end position="633"/>
    </location>
</feature>
<keyword evidence="1" id="KW-0472">Membrane</keyword>
<keyword evidence="1" id="KW-0812">Transmembrane</keyword>
<feature type="transmembrane region" description="Helical" evidence="1">
    <location>
        <begin position="154"/>
        <end position="174"/>
    </location>
</feature>
<evidence type="ECO:0000313" key="2">
    <source>
        <dbReference type="EMBL" id="KAK5057828.1"/>
    </source>
</evidence>
<name>A0AAV9NJL0_9EURO</name>
<reference evidence="2 3" key="1">
    <citation type="submission" date="2023-08" db="EMBL/GenBank/DDBJ databases">
        <title>Black Yeasts Isolated from many extreme environments.</title>
        <authorList>
            <person name="Coleine C."/>
            <person name="Stajich J.E."/>
            <person name="Selbmann L."/>
        </authorList>
    </citation>
    <scope>NUCLEOTIDE SEQUENCE [LARGE SCALE GENOMIC DNA]</scope>
    <source>
        <strain evidence="2 3">CCFEE 5792</strain>
    </source>
</reference>
<evidence type="ECO:0000256" key="1">
    <source>
        <dbReference type="SAM" id="Phobius"/>
    </source>
</evidence>
<dbReference type="GeneID" id="89979979"/>
<organism evidence="2 3">
    <name type="scientific">Exophiala bonariae</name>
    <dbReference type="NCBI Taxonomy" id="1690606"/>
    <lineage>
        <taxon>Eukaryota</taxon>
        <taxon>Fungi</taxon>
        <taxon>Dikarya</taxon>
        <taxon>Ascomycota</taxon>
        <taxon>Pezizomycotina</taxon>
        <taxon>Eurotiomycetes</taxon>
        <taxon>Chaetothyriomycetidae</taxon>
        <taxon>Chaetothyriales</taxon>
        <taxon>Herpotrichiellaceae</taxon>
        <taxon>Exophiala</taxon>
    </lineage>
</organism>
<keyword evidence="3" id="KW-1185">Reference proteome</keyword>
<dbReference type="RefSeq" id="XP_064708946.1">
    <property type="nucleotide sequence ID" value="XM_064855357.1"/>
</dbReference>
<protein>
    <submittedName>
        <fullName evidence="2">Uncharacterized protein</fullName>
    </submittedName>
</protein>
<dbReference type="EMBL" id="JAVRRD010000006">
    <property type="protein sequence ID" value="KAK5057828.1"/>
    <property type="molecule type" value="Genomic_DNA"/>
</dbReference>
<proteinExistence type="predicted"/>
<evidence type="ECO:0000313" key="3">
    <source>
        <dbReference type="Proteomes" id="UP001358417"/>
    </source>
</evidence>
<feature type="transmembrane region" description="Helical" evidence="1">
    <location>
        <begin position="86"/>
        <end position="109"/>
    </location>
</feature>
<dbReference type="AlphaFoldDB" id="A0AAV9NJL0"/>